<evidence type="ECO:0000313" key="3">
    <source>
        <dbReference type="Proteomes" id="UP000618733"/>
    </source>
</evidence>
<evidence type="ECO:0000256" key="1">
    <source>
        <dbReference type="SAM" id="SignalP"/>
    </source>
</evidence>
<dbReference type="RefSeq" id="WP_200131404.1">
    <property type="nucleotide sequence ID" value="NZ_JAEHOI010000002.1"/>
</dbReference>
<feature type="signal peptide" evidence="1">
    <location>
        <begin position="1"/>
        <end position="21"/>
    </location>
</feature>
<comment type="caution">
    <text evidence="2">The sequence shown here is derived from an EMBL/GenBank/DDBJ whole genome shotgun (WGS) entry which is preliminary data.</text>
</comment>
<keyword evidence="1" id="KW-0732">Signal</keyword>
<feature type="chain" id="PRO_5039556638" description="Lipoprotein" evidence="1">
    <location>
        <begin position="22"/>
        <end position="297"/>
    </location>
</feature>
<dbReference type="AlphaFoldDB" id="A0A934UXS0"/>
<reference evidence="2" key="1">
    <citation type="submission" date="2020-12" db="EMBL/GenBank/DDBJ databases">
        <title>Leucobacter sp. CAS2, isolated from Chromium sludge.</title>
        <authorList>
            <person name="Xu Z."/>
        </authorList>
    </citation>
    <scope>NUCLEOTIDE SEQUENCE</scope>
    <source>
        <strain evidence="2">CSA2</strain>
    </source>
</reference>
<accession>A0A934UXS0</accession>
<keyword evidence="3" id="KW-1185">Reference proteome</keyword>
<proteinExistence type="predicted"/>
<name>A0A934UXS0_9MICO</name>
<organism evidence="2 3">
    <name type="scientific">Leucobacter edaphi</name>
    <dbReference type="NCBI Taxonomy" id="2796472"/>
    <lineage>
        <taxon>Bacteria</taxon>
        <taxon>Bacillati</taxon>
        <taxon>Actinomycetota</taxon>
        <taxon>Actinomycetes</taxon>
        <taxon>Micrococcales</taxon>
        <taxon>Microbacteriaceae</taxon>
        <taxon>Leucobacter</taxon>
    </lineage>
</organism>
<protein>
    <recommendedName>
        <fullName evidence="4">Lipoprotein</fullName>
    </recommendedName>
</protein>
<evidence type="ECO:0000313" key="2">
    <source>
        <dbReference type="EMBL" id="MBK0421232.1"/>
    </source>
</evidence>
<sequence>MKIRVLAGGLVCVAAALSLSACGGSGVDAKDPAAVSKAIETQLSAKGGDRVFSVSLGQDGDGMIGYRKGDAPPSWVSLSGGEATSEAADFMTGVPVDKVPVAGLVKMAQRAGEKCAGEGNAEAVLFGENGSLINGSCPKDSGPPMLQSLNGKDIGLTKDLTDASSLEQYIAGARESMGNESTGIMMSIHSTDPLLSISGPIVKSGTEDCQLDMGFGYPNGVTYSTTCTSPNPNEITKVQLDKLSGQKVADALVAGAKQMNLASPKEIKYVSIYSKDGHTYAEMSAANVVAMAQVEIV</sequence>
<dbReference type="Proteomes" id="UP000618733">
    <property type="component" value="Unassembled WGS sequence"/>
</dbReference>
<gene>
    <name evidence="2" type="ORF">JD292_03935</name>
</gene>
<dbReference type="EMBL" id="JAEHOI010000002">
    <property type="protein sequence ID" value="MBK0421232.1"/>
    <property type="molecule type" value="Genomic_DNA"/>
</dbReference>
<evidence type="ECO:0008006" key="4">
    <source>
        <dbReference type="Google" id="ProtNLM"/>
    </source>
</evidence>
<dbReference type="PROSITE" id="PS51257">
    <property type="entry name" value="PROKAR_LIPOPROTEIN"/>
    <property type="match status" value="1"/>
</dbReference>